<comment type="pathway">
    <text evidence="1 12">Metabolic intermediate biosynthesis; chorismate biosynthesis; chorismate from D-erythrose 4-phosphate and phosphoenolpyruvate: step 7/7.</text>
</comment>
<feature type="binding site" evidence="12">
    <location>
        <begin position="133"/>
        <end position="135"/>
    </location>
    <ligand>
        <name>FMN</name>
        <dbReference type="ChEBI" id="CHEBI:58210"/>
    </ligand>
</feature>
<protein>
    <recommendedName>
        <fullName evidence="4 12">Chorismate synthase</fullName>
        <shortName evidence="12">CS</shortName>
        <ecNumber evidence="4 12">4.2.3.5</ecNumber>
    </recommendedName>
    <alternativeName>
        <fullName evidence="12">5-enolpyruvylshikimate-3-phosphate phospholyase</fullName>
    </alternativeName>
</protein>
<dbReference type="NCBIfam" id="NF003793">
    <property type="entry name" value="PRK05382.1"/>
    <property type="match status" value="1"/>
</dbReference>
<dbReference type="PIRSF" id="PIRSF001456">
    <property type="entry name" value="Chorismate_synth"/>
    <property type="match status" value="1"/>
</dbReference>
<dbReference type="EMBL" id="CP023565">
    <property type="protein sequence ID" value="AWZ39075.1"/>
    <property type="molecule type" value="Genomic_DNA"/>
</dbReference>
<dbReference type="PANTHER" id="PTHR21085">
    <property type="entry name" value="CHORISMATE SYNTHASE"/>
    <property type="match status" value="1"/>
</dbReference>
<comment type="catalytic activity">
    <reaction evidence="12">
        <text>5-O-(1-carboxyvinyl)-3-phosphoshikimate = chorismate + phosphate</text>
        <dbReference type="Rhea" id="RHEA:21020"/>
        <dbReference type="ChEBI" id="CHEBI:29748"/>
        <dbReference type="ChEBI" id="CHEBI:43474"/>
        <dbReference type="ChEBI" id="CHEBI:57701"/>
        <dbReference type="EC" id="4.2.3.5"/>
    </reaction>
</comment>
<feature type="binding site" evidence="12">
    <location>
        <position position="299"/>
    </location>
    <ligand>
        <name>FMN</name>
        <dbReference type="ChEBI" id="CHEBI:58210"/>
    </ligand>
</feature>
<dbReference type="InterPro" id="IPR020541">
    <property type="entry name" value="Chorismate_synthase_CS"/>
</dbReference>
<dbReference type="GO" id="GO:0009423">
    <property type="term" value="P:chorismate biosynthetic process"/>
    <property type="evidence" value="ECO:0007669"/>
    <property type="project" value="UniProtKB-UniRule"/>
</dbReference>
<gene>
    <name evidence="12" type="primary">aroC</name>
    <name evidence="14" type="ORF">CPQ89_02810</name>
    <name evidence="13" type="ORF">CPS94_09140</name>
</gene>
<dbReference type="EC" id="4.2.3.5" evidence="4 12"/>
<keyword evidence="6 12" id="KW-0285">Flavoprotein</keyword>
<name>A0AAD0L3I8_9LACO</name>
<evidence type="ECO:0000256" key="9">
    <source>
        <dbReference type="ARBA" id="ARBA00022857"/>
    </source>
</evidence>
<feature type="binding site" evidence="12">
    <location>
        <position position="340"/>
    </location>
    <ligand>
        <name>FMN</name>
        <dbReference type="ChEBI" id="CHEBI:58210"/>
    </ligand>
</feature>
<keyword evidence="9 12" id="KW-0521">NADP</keyword>
<evidence type="ECO:0000256" key="8">
    <source>
        <dbReference type="ARBA" id="ARBA00022827"/>
    </source>
</evidence>
<organism evidence="13 16">
    <name type="scientific">Ligilactobacillus murinus</name>
    <dbReference type="NCBI Taxonomy" id="1622"/>
    <lineage>
        <taxon>Bacteria</taxon>
        <taxon>Bacillati</taxon>
        <taxon>Bacillota</taxon>
        <taxon>Bacilli</taxon>
        <taxon>Lactobacillales</taxon>
        <taxon>Lactobacillaceae</taxon>
        <taxon>Ligilactobacillus</taxon>
    </lineage>
</organism>
<evidence type="ECO:0000256" key="4">
    <source>
        <dbReference type="ARBA" id="ARBA00013036"/>
    </source>
</evidence>
<evidence type="ECO:0000313" key="13">
    <source>
        <dbReference type="EMBL" id="AWZ39075.1"/>
    </source>
</evidence>
<dbReference type="CDD" id="cd07304">
    <property type="entry name" value="Chorismate_synthase"/>
    <property type="match status" value="1"/>
</dbReference>
<accession>A0AAD0L3I8</accession>
<dbReference type="HAMAP" id="MF_00300">
    <property type="entry name" value="Chorismate_synth"/>
    <property type="match status" value="1"/>
</dbReference>
<dbReference type="KEGG" id="lmur:CPS94_09140"/>
<comment type="function">
    <text evidence="12">Catalyzes the anti-1,4-elimination of the C-3 phosphate and the C-6 proR hydrogen from 5-enolpyruvylshikimate-3-phosphate (EPSP) to yield chorismate, which is the branch point compound that serves as the starting substrate for the three terminal pathways of aromatic amino acid biosynthesis. This reaction introduces a second double bond into the aromatic ring system.</text>
</comment>
<dbReference type="Proteomes" id="UP000250143">
    <property type="component" value="Chromosome"/>
</dbReference>
<evidence type="ECO:0000256" key="3">
    <source>
        <dbReference type="ARBA" id="ARBA00011881"/>
    </source>
</evidence>
<evidence type="ECO:0000256" key="10">
    <source>
        <dbReference type="ARBA" id="ARBA00023141"/>
    </source>
</evidence>
<comment type="similarity">
    <text evidence="2 12">Belongs to the chorismate synthase family.</text>
</comment>
<evidence type="ECO:0000256" key="12">
    <source>
        <dbReference type="HAMAP-Rule" id="MF_00300"/>
    </source>
</evidence>
<feature type="binding site" evidence="12">
    <location>
        <begin position="254"/>
        <end position="255"/>
    </location>
    <ligand>
        <name>FMN</name>
        <dbReference type="ChEBI" id="CHEBI:58210"/>
    </ligand>
</feature>
<dbReference type="InterPro" id="IPR000453">
    <property type="entry name" value="Chorismate_synth"/>
</dbReference>
<proteinExistence type="inferred from homology"/>
<evidence type="ECO:0000256" key="11">
    <source>
        <dbReference type="ARBA" id="ARBA00023239"/>
    </source>
</evidence>
<dbReference type="InterPro" id="IPR035904">
    <property type="entry name" value="Chorismate_synth_AroC_sf"/>
</dbReference>
<dbReference type="SUPFAM" id="SSF103263">
    <property type="entry name" value="Chorismate synthase, AroC"/>
    <property type="match status" value="1"/>
</dbReference>
<dbReference type="EMBL" id="CP023566">
    <property type="protein sequence ID" value="AWZ40046.1"/>
    <property type="molecule type" value="Genomic_DNA"/>
</dbReference>
<keyword evidence="8 12" id="KW-0274">FAD</keyword>
<dbReference type="Gene3D" id="3.60.150.10">
    <property type="entry name" value="Chorismate synthase AroC"/>
    <property type="match status" value="1"/>
</dbReference>
<evidence type="ECO:0000256" key="1">
    <source>
        <dbReference type="ARBA" id="ARBA00005044"/>
    </source>
</evidence>
<keyword evidence="11 12" id="KW-0456">Lyase</keyword>
<dbReference type="NCBIfam" id="TIGR00033">
    <property type="entry name" value="aroC"/>
    <property type="match status" value="1"/>
</dbReference>
<evidence type="ECO:0000256" key="2">
    <source>
        <dbReference type="ARBA" id="ARBA00008014"/>
    </source>
</evidence>
<evidence type="ECO:0000313" key="14">
    <source>
        <dbReference type="EMBL" id="AWZ40046.1"/>
    </source>
</evidence>
<feature type="binding site" evidence="12">
    <location>
        <position position="39"/>
    </location>
    <ligand>
        <name>NADP(+)</name>
        <dbReference type="ChEBI" id="CHEBI:58349"/>
    </ligand>
</feature>
<dbReference type="Proteomes" id="UP000250153">
    <property type="component" value="Chromosome"/>
</dbReference>
<evidence type="ECO:0000256" key="5">
    <source>
        <dbReference type="ARBA" id="ARBA00022605"/>
    </source>
</evidence>
<dbReference type="Pfam" id="PF01264">
    <property type="entry name" value="Chorismate_synt"/>
    <property type="match status" value="1"/>
</dbReference>
<feature type="binding site" evidence="12">
    <location>
        <begin position="314"/>
        <end position="318"/>
    </location>
    <ligand>
        <name>FMN</name>
        <dbReference type="ChEBI" id="CHEBI:58210"/>
    </ligand>
</feature>
<keyword evidence="5 12" id="KW-0028">Amino-acid biosynthesis</keyword>
<comment type="subunit">
    <text evidence="3 12">Homotetramer.</text>
</comment>
<evidence type="ECO:0000256" key="6">
    <source>
        <dbReference type="ARBA" id="ARBA00022630"/>
    </source>
</evidence>
<dbReference type="GO" id="GO:0008652">
    <property type="term" value="P:amino acid biosynthetic process"/>
    <property type="evidence" value="ECO:0007669"/>
    <property type="project" value="UniProtKB-KW"/>
</dbReference>
<evidence type="ECO:0000256" key="7">
    <source>
        <dbReference type="ARBA" id="ARBA00022643"/>
    </source>
</evidence>
<evidence type="ECO:0000313" key="16">
    <source>
        <dbReference type="Proteomes" id="UP000250153"/>
    </source>
</evidence>
<feature type="binding site" evidence="12">
    <location>
        <position position="45"/>
    </location>
    <ligand>
        <name>NADP(+)</name>
        <dbReference type="ChEBI" id="CHEBI:58349"/>
    </ligand>
</feature>
<dbReference type="FunFam" id="3.60.150.10:FF:000002">
    <property type="entry name" value="Chorismate synthase"/>
    <property type="match status" value="1"/>
</dbReference>
<dbReference type="GO" id="GO:0010181">
    <property type="term" value="F:FMN binding"/>
    <property type="evidence" value="ECO:0007669"/>
    <property type="project" value="TreeGrafter"/>
</dbReference>
<dbReference type="AlphaFoldDB" id="A0AAD0L3I8"/>
<keyword evidence="10 12" id="KW-0057">Aromatic amino acid biosynthesis</keyword>
<evidence type="ECO:0000313" key="15">
    <source>
        <dbReference type="Proteomes" id="UP000250143"/>
    </source>
</evidence>
<sequence>MEYMTAGESHGEQMTGIIMGIPAGLEIDVDKINLALSIRQNSYGRGKRQKIENDEVRIVSGIRGGITLGSPISVVVENKDHKNWLGIMETNSENIRYGERYASKVVTCPRPGHADLVGGMKYGHRDLRNVLERSSARETVLKVAIGSICEQLLRELKIDLIGYVTQVGNIKIKTSEKMSVGDIRERINDNDLRIIDKSKISEIHKLITQTKRKGDTLGGKVRVLVENLPVGLGNYTSWEKKLDVRLAGAVMGVNAIKGVSFGDGFDIVGHFGSEVMDEITYKPSGGYTRKTNHLGGIEGGMTNGMPLIVDAALKPIPTLRKPLETIDIETRKRAKASIERADITVVAPASLIVENVIAIELVRTILETFESSNLSRLKVEVENYRNYISRY</sequence>
<dbReference type="GO" id="GO:0005829">
    <property type="term" value="C:cytosol"/>
    <property type="evidence" value="ECO:0007669"/>
    <property type="project" value="TreeGrafter"/>
</dbReference>
<dbReference type="PANTHER" id="PTHR21085:SF0">
    <property type="entry name" value="CHORISMATE SYNTHASE"/>
    <property type="match status" value="1"/>
</dbReference>
<dbReference type="GO" id="GO:0004107">
    <property type="term" value="F:chorismate synthase activity"/>
    <property type="evidence" value="ECO:0007669"/>
    <property type="project" value="UniProtKB-UniRule"/>
</dbReference>
<keyword evidence="15" id="KW-1185">Reference proteome</keyword>
<dbReference type="GO" id="GO:0009073">
    <property type="term" value="P:aromatic amino acid family biosynthetic process"/>
    <property type="evidence" value="ECO:0007669"/>
    <property type="project" value="UniProtKB-KW"/>
</dbReference>
<keyword evidence="7 12" id="KW-0288">FMN</keyword>
<dbReference type="PROSITE" id="PS00788">
    <property type="entry name" value="CHORISMATE_SYNTHASE_2"/>
    <property type="match status" value="1"/>
</dbReference>
<comment type="cofactor">
    <cofactor evidence="12">
        <name>FMNH2</name>
        <dbReference type="ChEBI" id="CHEBI:57618"/>
    </cofactor>
    <text evidence="12">Reduced FMN (FMNH(2)).</text>
</comment>
<reference evidence="15 16" key="1">
    <citation type="submission" date="2017-09" db="EMBL/GenBank/DDBJ databases">
        <title>Predominant Lactobacillus spp. isolated from feces of mice subjected to short-term calorie restriction.</title>
        <authorList>
            <person name="Zhang C."/>
            <person name="Zhao L."/>
            <person name="Pan F."/>
        </authorList>
    </citation>
    <scope>NUCLEOTIDE SEQUENCE [LARGE SCALE GENOMIC DNA]</scope>
    <source>
        <strain evidence="14 15">CR141</strain>
        <strain evidence="13 16">CR147</strain>
    </source>
</reference>